<gene>
    <name evidence="3" type="ORF">LY90DRAFT_667632</name>
</gene>
<organism evidence="3 4">
    <name type="scientific">Neocallimastix californiae</name>
    <dbReference type="NCBI Taxonomy" id="1754190"/>
    <lineage>
        <taxon>Eukaryota</taxon>
        <taxon>Fungi</taxon>
        <taxon>Fungi incertae sedis</taxon>
        <taxon>Chytridiomycota</taxon>
        <taxon>Chytridiomycota incertae sedis</taxon>
        <taxon>Neocallimastigomycetes</taxon>
        <taxon>Neocallimastigales</taxon>
        <taxon>Neocallimastigaceae</taxon>
        <taxon>Neocallimastix</taxon>
    </lineage>
</organism>
<protein>
    <submittedName>
        <fullName evidence="3">Uncharacterized protein</fullName>
    </submittedName>
</protein>
<dbReference type="AlphaFoldDB" id="A0A1Y2E9A2"/>
<feature type="transmembrane region" description="Helical" evidence="2">
    <location>
        <begin position="1086"/>
        <end position="1103"/>
    </location>
</feature>
<comment type="caution">
    <text evidence="3">The sequence shown here is derived from an EMBL/GenBank/DDBJ whole genome shotgun (WGS) entry which is preliminary data.</text>
</comment>
<keyword evidence="2" id="KW-1133">Transmembrane helix</keyword>
<keyword evidence="2" id="KW-0812">Transmembrane</keyword>
<reference evidence="3 4" key="1">
    <citation type="submission" date="2016-08" db="EMBL/GenBank/DDBJ databases">
        <title>A Parts List for Fungal Cellulosomes Revealed by Comparative Genomics.</title>
        <authorList>
            <consortium name="DOE Joint Genome Institute"/>
            <person name="Haitjema C.H."/>
            <person name="Gilmore S.P."/>
            <person name="Henske J.K."/>
            <person name="Solomon K.V."/>
            <person name="De Groot R."/>
            <person name="Kuo A."/>
            <person name="Mondo S.J."/>
            <person name="Salamov A.A."/>
            <person name="Labutti K."/>
            <person name="Zhao Z."/>
            <person name="Chiniquy J."/>
            <person name="Barry K."/>
            <person name="Brewer H.M."/>
            <person name="Purvine S.O."/>
            <person name="Wright A.T."/>
            <person name="Boxma B."/>
            <person name="Van Alen T."/>
            <person name="Hackstein J.H."/>
            <person name="Baker S.E."/>
            <person name="Grigoriev I.V."/>
            <person name="O'Malley M.A."/>
        </authorList>
    </citation>
    <scope>NUCLEOTIDE SEQUENCE [LARGE SCALE GENOMIC DNA]</scope>
    <source>
        <strain evidence="3 4">G1</strain>
    </source>
</reference>
<proteinExistence type="predicted"/>
<feature type="transmembrane region" description="Helical" evidence="2">
    <location>
        <begin position="691"/>
        <end position="717"/>
    </location>
</feature>
<dbReference type="EMBL" id="MCOG01000046">
    <property type="protein sequence ID" value="ORY68158.1"/>
    <property type="molecule type" value="Genomic_DNA"/>
</dbReference>
<accession>A0A1Y2E9A2</accession>
<feature type="compositionally biased region" description="Polar residues" evidence="1">
    <location>
        <begin position="411"/>
        <end position="439"/>
    </location>
</feature>
<evidence type="ECO:0000256" key="1">
    <source>
        <dbReference type="SAM" id="MobiDB-lite"/>
    </source>
</evidence>
<dbReference type="OrthoDB" id="2157545at2759"/>
<dbReference type="Proteomes" id="UP000193920">
    <property type="component" value="Unassembled WGS sequence"/>
</dbReference>
<evidence type="ECO:0000256" key="2">
    <source>
        <dbReference type="SAM" id="Phobius"/>
    </source>
</evidence>
<name>A0A1Y2E9A2_9FUNG</name>
<dbReference type="STRING" id="1754190.A0A1Y2E9A2"/>
<feature type="region of interest" description="Disordered" evidence="1">
    <location>
        <begin position="397"/>
        <end position="439"/>
    </location>
</feature>
<sequence length="1104" mass="125789">MFSYAVTCLIWGDDPNNTFTILFSKKTNIVDIKMKILKHLNLSNDMIDKLKYYKVEEELFSDDKRFKILKDKDSCQLISPEQLFNITKVNDVSSLIVSFTDEENSFNTEESIGAIIVVDDNINNIQPLKSRVSEKNKIIKNENMFNSFNEMNQSFYQEDDDENYNGDYEDDFSEFDNNKQSLRKYNINRKEKIKRQSLKEEKEGIKSRMCDCKKYLCNSIKDNNCSIHKKQDNSFKSTITSNNIPTPTKDIINMGATITMENTVNHYNKYNPNDITNASTSPTFVSSVSPNKVEVLMIKQSKTISVVTSEDISSDLSSVDISKNNLILKEETVEQIIQENKPDLYKKSLKVQCTSNENINKTSDFLNSGNSMEPVLYTDSIPIQETIITEDESHFNPQTIDTSFYPRHTVSPKNNTNQISNSNGSNITEDSSSTKNKQNEKITTYNKKNNGYVQPSRIYYPESDIEVIEFNKNIKPSAPLENDVIEYNMNRGDTNPSNIITNINHYNQSTSELSQKSATSLITSGPIQTHKTTSTSPASPIARPPSISKSIIFGVEQFPSPPEPENEVDITNAPGSQTLQRQSKDNEVVVHQYYRNEMNDLPPSYENIDQQPSAPSLSVLNSNTALIENNHNNNNNNIETPDDSLEAPNLVRVSPESDDFKKHSDCCSCGCYPCNLIDSCMTEKLNIPSRWVGIIKAMCVLVLLALSGLTVFLIVFLSQDQAEIQHLDYSIYTITKVTTTVSGTNIITKTLVHRPLTIEETGGRSEPTPRSITSNTNEIDDFIIESDGRNTDEGLIQWTIKELTNPYLISSYFRPGSEYINNSLASATFQVSFDKIIEINDTIGINESESFYNFEVSKDKINFAFYTNNDSKTDIDIIKFSQYFENEVNKLNITFNYFFTSQAVFINEPKYALLNPQAARCLIEIENWDYKYENSKFVIKSGITSTDLVWSVKEENVINLNSSEGKIMLIDGVETARKNNERNATLSLYNDIVDFEDEGPIDVYYLIDNVKKSNYLLADIAVLLRSNILDIMTKEYEQNVNTPIASSSISRYSLPYFNFIQKIFNFNGFSHRYFFSSSSLFNFRQMKILSIFITLFIHLIIIQI</sequence>
<evidence type="ECO:0000313" key="4">
    <source>
        <dbReference type="Proteomes" id="UP000193920"/>
    </source>
</evidence>
<keyword evidence="4" id="KW-1185">Reference proteome</keyword>
<evidence type="ECO:0000313" key="3">
    <source>
        <dbReference type="EMBL" id="ORY68158.1"/>
    </source>
</evidence>
<feature type="region of interest" description="Disordered" evidence="1">
    <location>
        <begin position="558"/>
        <end position="585"/>
    </location>
</feature>
<keyword evidence="2" id="KW-0472">Membrane</keyword>